<proteinExistence type="predicted"/>
<dbReference type="Pfam" id="PF00929">
    <property type="entry name" value="RNase_T"/>
    <property type="match status" value="1"/>
</dbReference>
<comment type="caution">
    <text evidence="2">The sequence shown here is derived from an EMBL/GenBank/DDBJ whole genome shotgun (WGS) entry which is preliminary data.</text>
</comment>
<sequence>MQPFVALDFETANGKRASACSIGLAKFNSEGHLVDSFHSLIQPHVEHRFFHPANTWIHGIRQADVEDAPEWNDLIGQVESFVEDLPLISHNFGFDGSVLNQITDLYCLEPLNNSRYCTMRLARRIYPELPSASLATVFEYLFPDANFNHHHAEADAIAAGQIFSQMQQLASLDELSALLGPARKPRSSNAPPSNNALNVSQLVEHYG</sequence>
<dbReference type="EMBL" id="PTJO01000010">
    <property type="protein sequence ID" value="RNE48046.1"/>
    <property type="molecule type" value="Genomic_DNA"/>
</dbReference>
<dbReference type="InterPro" id="IPR036397">
    <property type="entry name" value="RNaseH_sf"/>
</dbReference>
<reference evidence="2 3" key="1">
    <citation type="submission" date="2018-02" db="EMBL/GenBank/DDBJ databases">
        <title>Corynebacterium alimpuense sp. nov., a marine obligate actinomycete isolated from sediments of Valparaiso bay, Chile.</title>
        <authorList>
            <person name="Claverias F."/>
            <person name="Gonzales-Siles L."/>
            <person name="Salva-Serra F."/>
            <person name="Inganaes E."/>
            <person name="Molin K."/>
            <person name="Cumsille A."/>
            <person name="Undabarrena A."/>
            <person name="Couve E."/>
            <person name="Moore E.R.B."/>
            <person name="Gomila M."/>
            <person name="Camara B."/>
        </authorList>
    </citation>
    <scope>NUCLEOTIDE SEQUENCE [LARGE SCALE GENOMIC DNA]</scope>
    <source>
        <strain evidence="2 3">CCUG 69366</strain>
    </source>
</reference>
<protein>
    <submittedName>
        <fullName evidence="2">DNA polymerase III subunit epsilon</fullName>
    </submittedName>
</protein>
<name>A0A3M8K4D5_9CORY</name>
<keyword evidence="3" id="KW-1185">Reference proteome</keyword>
<dbReference type="PANTHER" id="PTHR30231:SF42">
    <property type="entry name" value="EXONUCLEASE"/>
    <property type="match status" value="1"/>
</dbReference>
<evidence type="ECO:0000259" key="1">
    <source>
        <dbReference type="SMART" id="SM00479"/>
    </source>
</evidence>
<dbReference type="OrthoDB" id="9803913at2"/>
<evidence type="ECO:0000313" key="2">
    <source>
        <dbReference type="EMBL" id="RNE48046.1"/>
    </source>
</evidence>
<dbReference type="SMART" id="SM00479">
    <property type="entry name" value="EXOIII"/>
    <property type="match status" value="1"/>
</dbReference>
<dbReference type="GO" id="GO:0005829">
    <property type="term" value="C:cytosol"/>
    <property type="evidence" value="ECO:0007669"/>
    <property type="project" value="TreeGrafter"/>
</dbReference>
<feature type="domain" description="Exonuclease" evidence="1">
    <location>
        <begin position="3"/>
        <end position="172"/>
    </location>
</feature>
<dbReference type="Gene3D" id="3.30.420.10">
    <property type="entry name" value="Ribonuclease H-like superfamily/Ribonuclease H"/>
    <property type="match status" value="1"/>
</dbReference>
<dbReference type="RefSeq" id="WP_123048885.1">
    <property type="nucleotide sequence ID" value="NZ_PTJO01000010.1"/>
</dbReference>
<dbReference type="InterPro" id="IPR013520">
    <property type="entry name" value="Ribonucl_H"/>
</dbReference>
<feature type="non-terminal residue" evidence="2">
    <location>
        <position position="207"/>
    </location>
</feature>
<accession>A0A3M8K4D5</accession>
<dbReference type="GO" id="GO:0008408">
    <property type="term" value="F:3'-5' exonuclease activity"/>
    <property type="evidence" value="ECO:0007669"/>
    <property type="project" value="TreeGrafter"/>
</dbReference>
<evidence type="ECO:0000313" key="3">
    <source>
        <dbReference type="Proteomes" id="UP000266975"/>
    </source>
</evidence>
<dbReference type="AlphaFoldDB" id="A0A3M8K4D5"/>
<dbReference type="GO" id="GO:0003676">
    <property type="term" value="F:nucleic acid binding"/>
    <property type="evidence" value="ECO:0007669"/>
    <property type="project" value="InterPro"/>
</dbReference>
<dbReference type="PANTHER" id="PTHR30231">
    <property type="entry name" value="DNA POLYMERASE III SUBUNIT EPSILON"/>
    <property type="match status" value="1"/>
</dbReference>
<gene>
    <name evidence="2" type="ORF">C5L39_10600</name>
</gene>
<dbReference type="InterPro" id="IPR012337">
    <property type="entry name" value="RNaseH-like_sf"/>
</dbReference>
<organism evidence="2 3">
    <name type="scientific">Corynebacterium alimapuense</name>
    <dbReference type="NCBI Taxonomy" id="1576874"/>
    <lineage>
        <taxon>Bacteria</taxon>
        <taxon>Bacillati</taxon>
        <taxon>Actinomycetota</taxon>
        <taxon>Actinomycetes</taxon>
        <taxon>Mycobacteriales</taxon>
        <taxon>Corynebacteriaceae</taxon>
        <taxon>Corynebacterium</taxon>
    </lineage>
</organism>
<dbReference type="SUPFAM" id="SSF53098">
    <property type="entry name" value="Ribonuclease H-like"/>
    <property type="match status" value="1"/>
</dbReference>
<dbReference type="Proteomes" id="UP000266975">
    <property type="component" value="Unassembled WGS sequence"/>
</dbReference>